<organism evidence="6 7">
    <name type="scientific">Aurantiacibacter zhengii</name>
    <dbReference type="NCBI Taxonomy" id="2307003"/>
    <lineage>
        <taxon>Bacteria</taxon>
        <taxon>Pseudomonadati</taxon>
        <taxon>Pseudomonadota</taxon>
        <taxon>Alphaproteobacteria</taxon>
        <taxon>Sphingomonadales</taxon>
        <taxon>Erythrobacteraceae</taxon>
        <taxon>Aurantiacibacter</taxon>
    </lineage>
</organism>
<keyword evidence="2" id="KW-0479">Metal-binding</keyword>
<feature type="domain" description="CENP-V/GFA" evidence="5">
    <location>
        <begin position="42"/>
        <end position="161"/>
    </location>
</feature>
<evidence type="ECO:0000256" key="2">
    <source>
        <dbReference type="ARBA" id="ARBA00022723"/>
    </source>
</evidence>
<keyword evidence="3" id="KW-0862">Zinc</keyword>
<dbReference type="AlphaFoldDB" id="A0A418NVB5"/>
<dbReference type="SUPFAM" id="SSF51316">
    <property type="entry name" value="Mss4-like"/>
    <property type="match status" value="1"/>
</dbReference>
<gene>
    <name evidence="6" type="ORF">D2V07_06405</name>
</gene>
<comment type="similarity">
    <text evidence="1">Belongs to the Gfa family.</text>
</comment>
<dbReference type="Pfam" id="PF04828">
    <property type="entry name" value="GFA"/>
    <property type="match status" value="1"/>
</dbReference>
<dbReference type="GO" id="GO:0016846">
    <property type="term" value="F:carbon-sulfur lyase activity"/>
    <property type="evidence" value="ECO:0007669"/>
    <property type="project" value="InterPro"/>
</dbReference>
<keyword evidence="7" id="KW-1185">Reference proteome</keyword>
<sequence>MAQRGAPSGNKAGRGVFVLATRAASVFRESEGGPRMDEQHNREGGCACGSARYRIAGDPIMVLNCHCRQCQQQTGSTSVVNAFWESERVELLSGDLQEFAVPGGSGAPHTMARCQQCGTALFSYYGSMGRLMVAVRAGTLDEPASVTPDVIIFTGEAMPWVGFADGIPRFEGNYSARDVLDGESLERLKALGARRKAGEG</sequence>
<evidence type="ECO:0000256" key="4">
    <source>
        <dbReference type="ARBA" id="ARBA00023239"/>
    </source>
</evidence>
<accession>A0A418NVB5</accession>
<dbReference type="Gene3D" id="3.90.1590.10">
    <property type="entry name" value="glutathione-dependent formaldehyde- activating enzyme (gfa)"/>
    <property type="match status" value="1"/>
</dbReference>
<dbReference type="PANTHER" id="PTHR33337">
    <property type="entry name" value="GFA DOMAIN-CONTAINING PROTEIN"/>
    <property type="match status" value="1"/>
</dbReference>
<dbReference type="GO" id="GO:0046872">
    <property type="term" value="F:metal ion binding"/>
    <property type="evidence" value="ECO:0007669"/>
    <property type="project" value="UniProtKB-KW"/>
</dbReference>
<evidence type="ECO:0000259" key="5">
    <source>
        <dbReference type="PROSITE" id="PS51891"/>
    </source>
</evidence>
<protein>
    <submittedName>
        <fullName evidence="6">GFA family protein</fullName>
    </submittedName>
</protein>
<evidence type="ECO:0000256" key="1">
    <source>
        <dbReference type="ARBA" id="ARBA00005495"/>
    </source>
</evidence>
<reference evidence="6 7" key="1">
    <citation type="submission" date="2018-08" db="EMBL/GenBank/DDBJ databases">
        <title>Erythrobacter zhengii sp.nov., a bacterium isolated from deep-sea sediment.</title>
        <authorList>
            <person name="Fang C."/>
            <person name="Wu Y.-H."/>
            <person name="Sun C."/>
            <person name="Wang H."/>
            <person name="Cheng H."/>
            <person name="Meng F.-X."/>
            <person name="Wang C.-S."/>
            <person name="Xu X.-W."/>
        </authorList>
    </citation>
    <scope>NUCLEOTIDE SEQUENCE [LARGE SCALE GENOMIC DNA]</scope>
    <source>
        <strain evidence="6 7">V18</strain>
    </source>
</reference>
<keyword evidence="4" id="KW-0456">Lyase</keyword>
<dbReference type="PANTHER" id="PTHR33337:SF40">
    <property type="entry name" value="CENP-V_GFA DOMAIN-CONTAINING PROTEIN-RELATED"/>
    <property type="match status" value="1"/>
</dbReference>
<dbReference type="PROSITE" id="PS51891">
    <property type="entry name" value="CENP_V_GFA"/>
    <property type="match status" value="1"/>
</dbReference>
<comment type="caution">
    <text evidence="6">The sequence shown here is derived from an EMBL/GenBank/DDBJ whole genome shotgun (WGS) entry which is preliminary data.</text>
</comment>
<name>A0A418NVB5_9SPHN</name>
<dbReference type="EMBL" id="QXFL01000002">
    <property type="protein sequence ID" value="RIV87940.1"/>
    <property type="molecule type" value="Genomic_DNA"/>
</dbReference>
<evidence type="ECO:0000313" key="7">
    <source>
        <dbReference type="Proteomes" id="UP000286576"/>
    </source>
</evidence>
<evidence type="ECO:0000313" key="6">
    <source>
        <dbReference type="EMBL" id="RIV87940.1"/>
    </source>
</evidence>
<dbReference type="Proteomes" id="UP000286576">
    <property type="component" value="Unassembled WGS sequence"/>
</dbReference>
<dbReference type="InterPro" id="IPR006913">
    <property type="entry name" value="CENP-V/GFA"/>
</dbReference>
<proteinExistence type="inferred from homology"/>
<dbReference type="InterPro" id="IPR011057">
    <property type="entry name" value="Mss4-like_sf"/>
</dbReference>
<evidence type="ECO:0000256" key="3">
    <source>
        <dbReference type="ARBA" id="ARBA00022833"/>
    </source>
</evidence>